<keyword evidence="3" id="KW-1185">Reference proteome</keyword>
<comment type="similarity">
    <text evidence="1">Belongs to the cornifelin family.</text>
</comment>
<dbReference type="GeneID" id="119744461"/>
<dbReference type="EnsemblMetazoa" id="XM_038220395.1">
    <property type="protein sequence ID" value="XP_038076323.1"/>
    <property type="gene ID" value="LOC119744461"/>
</dbReference>
<dbReference type="Proteomes" id="UP000887568">
    <property type="component" value="Unplaced"/>
</dbReference>
<sequence>MDDRGVVMKQPMGQVGYPDDAALHMQPAPMTTLVTTQPTTTTIIMTQTDFLHPRGIPRDWSTPLCGCFEDMIGCLCAFFCFPCYECHVSSKMGENCCMPFCVPHATLVMRAHVRGRHNIQGSLINDCCTTAFCSYCALAQVSREIDNMQSGRVAP</sequence>
<evidence type="ECO:0000313" key="2">
    <source>
        <dbReference type="EnsemblMetazoa" id="XP_038076323.1"/>
    </source>
</evidence>
<dbReference type="InterPro" id="IPR006461">
    <property type="entry name" value="PLAC_motif_containing"/>
</dbReference>
<dbReference type="OMA" id="CASTCYQ"/>
<dbReference type="AlphaFoldDB" id="A0A914BJ71"/>
<dbReference type="NCBIfam" id="TIGR01571">
    <property type="entry name" value="A_thal_Cys_rich"/>
    <property type="match status" value="1"/>
</dbReference>
<name>A0A914BJ71_PATMI</name>
<evidence type="ECO:0000256" key="1">
    <source>
        <dbReference type="ARBA" id="ARBA00009024"/>
    </source>
</evidence>
<dbReference type="OrthoDB" id="1045822at2759"/>
<evidence type="ECO:0008006" key="4">
    <source>
        <dbReference type="Google" id="ProtNLM"/>
    </source>
</evidence>
<dbReference type="Pfam" id="PF04749">
    <property type="entry name" value="PLAC8"/>
    <property type="match status" value="1"/>
</dbReference>
<protein>
    <recommendedName>
        <fullName evidence="4">Cornifelin</fullName>
    </recommendedName>
</protein>
<evidence type="ECO:0000313" key="3">
    <source>
        <dbReference type="Proteomes" id="UP000887568"/>
    </source>
</evidence>
<dbReference type="RefSeq" id="XP_038076323.1">
    <property type="nucleotide sequence ID" value="XM_038220395.1"/>
</dbReference>
<organism evidence="2 3">
    <name type="scientific">Patiria miniata</name>
    <name type="common">Bat star</name>
    <name type="synonym">Asterina miniata</name>
    <dbReference type="NCBI Taxonomy" id="46514"/>
    <lineage>
        <taxon>Eukaryota</taxon>
        <taxon>Metazoa</taxon>
        <taxon>Echinodermata</taxon>
        <taxon>Eleutherozoa</taxon>
        <taxon>Asterozoa</taxon>
        <taxon>Asteroidea</taxon>
        <taxon>Valvatacea</taxon>
        <taxon>Valvatida</taxon>
        <taxon>Asterinidae</taxon>
        <taxon>Patiria</taxon>
    </lineage>
</organism>
<proteinExistence type="inferred from homology"/>
<accession>A0A914BJ71</accession>
<reference evidence="2" key="1">
    <citation type="submission" date="2022-11" db="UniProtKB">
        <authorList>
            <consortium name="EnsemblMetazoa"/>
        </authorList>
    </citation>
    <scope>IDENTIFICATION</scope>
</reference>
<dbReference type="PANTHER" id="PTHR15907">
    <property type="entry name" value="DUF614 FAMILY PROTEIN-RELATED"/>
    <property type="match status" value="1"/>
</dbReference>